<dbReference type="Gene3D" id="1.20.1500.10">
    <property type="entry name" value="YheA/YmcA-like"/>
    <property type="match status" value="1"/>
</dbReference>
<dbReference type="InterPro" id="IPR023378">
    <property type="entry name" value="YheA/YmcA-like_dom_sf"/>
</dbReference>
<dbReference type="Proteomes" id="UP000317369">
    <property type="component" value="Chromosome"/>
</dbReference>
<name>A0A517YYS1_9BACT</name>
<dbReference type="Pfam" id="PF06133">
    <property type="entry name" value="Com_YlbF"/>
    <property type="match status" value="1"/>
</dbReference>
<evidence type="ECO:0000256" key="2">
    <source>
        <dbReference type="SAM" id="MobiDB-lite"/>
    </source>
</evidence>
<keyword evidence="4" id="KW-1185">Reference proteome</keyword>
<dbReference type="AlphaFoldDB" id="A0A517YYS1"/>
<protein>
    <submittedName>
        <fullName evidence="3">Uncharacterized protein</fullName>
    </submittedName>
</protein>
<accession>A0A517YYS1</accession>
<dbReference type="OrthoDB" id="9918543at2"/>
<evidence type="ECO:0000256" key="1">
    <source>
        <dbReference type="SAM" id="Coils"/>
    </source>
</evidence>
<organism evidence="3 4">
    <name type="scientific">Poriferisphaera corsica</name>
    <dbReference type="NCBI Taxonomy" id="2528020"/>
    <lineage>
        <taxon>Bacteria</taxon>
        <taxon>Pseudomonadati</taxon>
        <taxon>Planctomycetota</taxon>
        <taxon>Phycisphaerae</taxon>
        <taxon>Phycisphaerales</taxon>
        <taxon>Phycisphaeraceae</taxon>
        <taxon>Poriferisphaera</taxon>
    </lineage>
</organism>
<evidence type="ECO:0000313" key="4">
    <source>
        <dbReference type="Proteomes" id="UP000317369"/>
    </source>
</evidence>
<dbReference type="KEGG" id="pcor:KS4_34610"/>
<feature type="region of interest" description="Disordered" evidence="2">
    <location>
        <begin position="106"/>
        <end position="134"/>
    </location>
</feature>
<sequence>MTKTDEILADAKKLGKKIKDHEIAQKLENAIHALEQDIDAQRLMTDYNRLTTEIAEKEHKGQPVEVDEKHKIAELHKQIVMNQVLQDLQMTQMDYSDLMRQVDQAISSEIAPPQPNPESKPKPDEPKGESPIIQ</sequence>
<dbReference type="EMBL" id="CP036425">
    <property type="protein sequence ID" value="QDU35380.1"/>
    <property type="molecule type" value="Genomic_DNA"/>
</dbReference>
<feature type="compositionally biased region" description="Basic and acidic residues" evidence="2">
    <location>
        <begin position="119"/>
        <end position="128"/>
    </location>
</feature>
<dbReference type="SUPFAM" id="SSF158622">
    <property type="entry name" value="YheA/YmcA-like"/>
    <property type="match status" value="1"/>
</dbReference>
<proteinExistence type="predicted"/>
<feature type="coiled-coil region" evidence="1">
    <location>
        <begin position="24"/>
        <end position="60"/>
    </location>
</feature>
<dbReference type="RefSeq" id="WP_145080636.1">
    <property type="nucleotide sequence ID" value="NZ_CP036425.1"/>
</dbReference>
<keyword evidence="1" id="KW-0175">Coiled coil</keyword>
<gene>
    <name evidence="3" type="ORF">KS4_34610</name>
</gene>
<reference evidence="3 4" key="1">
    <citation type="submission" date="2019-02" db="EMBL/GenBank/DDBJ databases">
        <title>Deep-cultivation of Planctomycetes and their phenomic and genomic characterization uncovers novel biology.</title>
        <authorList>
            <person name="Wiegand S."/>
            <person name="Jogler M."/>
            <person name="Boedeker C."/>
            <person name="Pinto D."/>
            <person name="Vollmers J."/>
            <person name="Rivas-Marin E."/>
            <person name="Kohn T."/>
            <person name="Peeters S.H."/>
            <person name="Heuer A."/>
            <person name="Rast P."/>
            <person name="Oberbeckmann S."/>
            <person name="Bunk B."/>
            <person name="Jeske O."/>
            <person name="Meyerdierks A."/>
            <person name="Storesund J.E."/>
            <person name="Kallscheuer N."/>
            <person name="Luecker S."/>
            <person name="Lage O.M."/>
            <person name="Pohl T."/>
            <person name="Merkel B.J."/>
            <person name="Hornburger P."/>
            <person name="Mueller R.-W."/>
            <person name="Bruemmer F."/>
            <person name="Labrenz M."/>
            <person name="Spormann A.M."/>
            <person name="Op den Camp H."/>
            <person name="Overmann J."/>
            <person name="Amann R."/>
            <person name="Jetten M.S.M."/>
            <person name="Mascher T."/>
            <person name="Medema M.H."/>
            <person name="Devos D.P."/>
            <person name="Kaster A.-K."/>
            <person name="Ovreas L."/>
            <person name="Rohde M."/>
            <person name="Galperin M.Y."/>
            <person name="Jogler C."/>
        </authorList>
    </citation>
    <scope>NUCLEOTIDE SEQUENCE [LARGE SCALE GENOMIC DNA]</scope>
    <source>
        <strain evidence="3 4">KS4</strain>
    </source>
</reference>
<evidence type="ECO:0000313" key="3">
    <source>
        <dbReference type="EMBL" id="QDU35380.1"/>
    </source>
</evidence>
<dbReference type="InterPro" id="IPR010368">
    <property type="entry name" value="Com_YlbF"/>
</dbReference>